<comment type="similarity">
    <text evidence="4">Belongs to the cyclic nucleotide phosphodiesterase class-III family.</text>
</comment>
<dbReference type="EC" id="3.1.4.17" evidence="6"/>
<dbReference type="Gene3D" id="3.60.21.10">
    <property type="match status" value="1"/>
</dbReference>
<dbReference type="InterPro" id="IPR050884">
    <property type="entry name" value="CNP_phosphodiesterase-III"/>
</dbReference>
<organism evidence="6 7">
    <name type="scientific">Occultella aeris</name>
    <dbReference type="NCBI Taxonomy" id="2761496"/>
    <lineage>
        <taxon>Bacteria</taxon>
        <taxon>Bacillati</taxon>
        <taxon>Actinomycetota</taxon>
        <taxon>Actinomycetes</taxon>
        <taxon>Micrococcales</taxon>
        <taxon>Ruaniaceae</taxon>
        <taxon>Occultella</taxon>
    </lineage>
</organism>
<reference evidence="6 7" key="1">
    <citation type="submission" date="2019-11" db="EMBL/GenBank/DDBJ databases">
        <authorList>
            <person name="Criscuolo A."/>
        </authorList>
    </citation>
    <scope>NUCLEOTIDE SEQUENCE [LARGE SCALE GENOMIC DNA]</scope>
    <source>
        <strain evidence="6">CIP111667</strain>
    </source>
</reference>
<evidence type="ECO:0000256" key="3">
    <source>
        <dbReference type="ARBA" id="ARBA00023004"/>
    </source>
</evidence>
<evidence type="ECO:0000259" key="5">
    <source>
        <dbReference type="Pfam" id="PF00149"/>
    </source>
</evidence>
<dbReference type="InterPro" id="IPR004843">
    <property type="entry name" value="Calcineurin-like_PHP"/>
</dbReference>
<keyword evidence="3" id="KW-0408">Iron</keyword>
<dbReference type="CDD" id="cd07402">
    <property type="entry name" value="MPP_GpdQ"/>
    <property type="match status" value="1"/>
</dbReference>
<dbReference type="Pfam" id="PF00149">
    <property type="entry name" value="Metallophos"/>
    <property type="match status" value="1"/>
</dbReference>
<feature type="domain" description="Calcineurin-like phosphoesterase" evidence="5">
    <location>
        <begin position="34"/>
        <end position="234"/>
    </location>
</feature>
<dbReference type="GO" id="GO:0046872">
    <property type="term" value="F:metal ion binding"/>
    <property type="evidence" value="ECO:0007669"/>
    <property type="project" value="UniProtKB-KW"/>
</dbReference>
<evidence type="ECO:0000256" key="1">
    <source>
        <dbReference type="ARBA" id="ARBA00022723"/>
    </source>
</evidence>
<dbReference type="InterPro" id="IPR026575">
    <property type="entry name" value="GpdQ/CpdA-like"/>
</dbReference>
<accession>A0A7M4DJH9</accession>
<gene>
    <name evidence="6" type="primary">cpdA</name>
    <name evidence="6" type="ORF">HALOF300_02286</name>
</gene>
<keyword evidence="2 6" id="KW-0378">Hydrolase</keyword>
<evidence type="ECO:0000256" key="2">
    <source>
        <dbReference type="ARBA" id="ARBA00022801"/>
    </source>
</evidence>
<dbReference type="AlphaFoldDB" id="A0A7M4DJH9"/>
<dbReference type="InterPro" id="IPR029052">
    <property type="entry name" value="Metallo-depent_PP-like"/>
</dbReference>
<name>A0A7M4DJH9_9MICO</name>
<evidence type="ECO:0000313" key="7">
    <source>
        <dbReference type="Proteomes" id="UP000419743"/>
    </source>
</evidence>
<dbReference type="GO" id="GO:0004114">
    <property type="term" value="F:3',5'-cyclic-nucleotide phosphodiesterase activity"/>
    <property type="evidence" value="ECO:0007669"/>
    <property type="project" value="UniProtKB-EC"/>
</dbReference>
<evidence type="ECO:0000256" key="4">
    <source>
        <dbReference type="ARBA" id="ARBA00025742"/>
    </source>
</evidence>
<proteinExistence type="inferred from homology"/>
<comment type="caution">
    <text evidence="6">The sequence shown here is derived from an EMBL/GenBank/DDBJ whole genome shotgun (WGS) entry which is preliminary data.</text>
</comment>
<dbReference type="PANTHER" id="PTHR42988">
    <property type="entry name" value="PHOSPHOHYDROLASE"/>
    <property type="match status" value="1"/>
</dbReference>
<sequence length="326" mass="34996">MSFNSRFDGCTTLGTVTSSLPLRAAEYPHPNHVLVHLSDTHLLPEGELLHGVAPMRDHLEALLADLEATNMRPEALIFTGDLADRGEEEAYRILRGIVAPVAERLGAELIWVMGNHDDRATMRRTLLDAPADGSDADLTEPYDRVVMLGGLRIVVLDSTVPGRHYGEITPAQLEWLAGVLAEPAPEGTVLALHHPPAPCVMDLLVTFELRDQDALAAVLTGTDVRAILAGHYHYSSTSTFAGIPVSVASATCYTQDLQTPDRGTRGRDGAQAFNLVHVYADTILHSVVPMGGGATVGAHVDANATAERLAAAGMYIRDAQVLHEVR</sequence>
<keyword evidence="1" id="KW-0479">Metal-binding</keyword>
<keyword evidence="7" id="KW-1185">Reference proteome</keyword>
<dbReference type="EMBL" id="CACRYJ010000032">
    <property type="protein sequence ID" value="VZO37196.1"/>
    <property type="molecule type" value="Genomic_DNA"/>
</dbReference>
<evidence type="ECO:0000313" key="6">
    <source>
        <dbReference type="EMBL" id="VZO37196.1"/>
    </source>
</evidence>
<protein>
    <submittedName>
        <fullName evidence="6">3',5'-cyclic adenosine monophosphate phosphodiesterase CpdA</fullName>
        <ecNumber evidence="6">3.1.4.17</ecNumber>
    </submittedName>
</protein>
<dbReference type="PANTHER" id="PTHR42988:SF2">
    <property type="entry name" value="CYCLIC NUCLEOTIDE PHOSPHODIESTERASE CBUA0032-RELATED"/>
    <property type="match status" value="1"/>
</dbReference>
<dbReference type="Proteomes" id="UP000419743">
    <property type="component" value="Unassembled WGS sequence"/>
</dbReference>
<dbReference type="SUPFAM" id="SSF56300">
    <property type="entry name" value="Metallo-dependent phosphatases"/>
    <property type="match status" value="1"/>
</dbReference>